<evidence type="ECO:0000256" key="1">
    <source>
        <dbReference type="SAM" id="MobiDB-lite"/>
    </source>
</evidence>
<feature type="compositionally biased region" description="Low complexity" evidence="1">
    <location>
        <begin position="16"/>
        <end position="26"/>
    </location>
</feature>
<evidence type="ECO:0000313" key="2">
    <source>
        <dbReference type="EMBL" id="EQD61920.1"/>
    </source>
</evidence>
<accession>T1C748</accession>
<protein>
    <submittedName>
        <fullName evidence="2">Transposase, IS4</fullName>
    </submittedName>
</protein>
<feature type="region of interest" description="Disordered" evidence="1">
    <location>
        <begin position="1"/>
        <end position="26"/>
    </location>
</feature>
<dbReference type="AlphaFoldDB" id="T1C748"/>
<reference evidence="2" key="2">
    <citation type="journal article" date="2014" name="ISME J.">
        <title>Microbial stratification in low pH oxic and suboxic macroscopic growths along an acid mine drainage.</title>
        <authorList>
            <person name="Mendez-Garcia C."/>
            <person name="Mesa V."/>
            <person name="Sprenger R.R."/>
            <person name="Richter M."/>
            <person name="Diez M.S."/>
            <person name="Solano J."/>
            <person name="Bargiela R."/>
            <person name="Golyshina O.V."/>
            <person name="Manteca A."/>
            <person name="Ramos J.L."/>
            <person name="Gallego J.R."/>
            <person name="Llorente I."/>
            <person name="Martins Dos Santos V.A."/>
            <person name="Jensen O.N."/>
            <person name="Pelaez A.I."/>
            <person name="Sanchez J."/>
            <person name="Ferrer M."/>
        </authorList>
    </citation>
    <scope>NUCLEOTIDE SEQUENCE</scope>
</reference>
<dbReference type="EMBL" id="AUZY01004760">
    <property type="protein sequence ID" value="EQD61920.1"/>
    <property type="molecule type" value="Genomic_DNA"/>
</dbReference>
<reference evidence="2" key="1">
    <citation type="submission" date="2013-08" db="EMBL/GenBank/DDBJ databases">
        <authorList>
            <person name="Mendez C."/>
            <person name="Richter M."/>
            <person name="Ferrer M."/>
            <person name="Sanchez J."/>
        </authorList>
    </citation>
    <scope>NUCLEOTIDE SEQUENCE</scope>
</reference>
<sequence length="159" mass="18087">MVRGTERPAEDHRPLRLLLPGRRPTPSSAVAGLARARKASGAYPTRSFNLDFHTIRHYGDPEVSRLEKDYVPATEPIGPGGGVGLRPEWEGREMVYARANLLKEEKADEVVRFVDYWKEVDGEPPEELVFDAHMTTHAGLAKLDRRGIKFLTRRERRSR</sequence>
<gene>
    <name evidence="2" type="ORF">B1B_07477</name>
</gene>
<organism evidence="2">
    <name type="scientific">mine drainage metagenome</name>
    <dbReference type="NCBI Taxonomy" id="410659"/>
    <lineage>
        <taxon>unclassified sequences</taxon>
        <taxon>metagenomes</taxon>
        <taxon>ecological metagenomes</taxon>
    </lineage>
</organism>
<feature type="compositionally biased region" description="Basic and acidic residues" evidence="1">
    <location>
        <begin position="1"/>
        <end position="14"/>
    </location>
</feature>
<name>T1C748_9ZZZZ</name>
<comment type="caution">
    <text evidence="2">The sequence shown here is derived from an EMBL/GenBank/DDBJ whole genome shotgun (WGS) entry which is preliminary data.</text>
</comment>
<feature type="non-terminal residue" evidence="2">
    <location>
        <position position="159"/>
    </location>
</feature>
<proteinExistence type="predicted"/>